<comment type="subcellular location">
    <subcellularLocation>
        <location evidence="1">Cell membrane</location>
        <topology evidence="1">Multi-pass membrane protein</topology>
    </subcellularLocation>
</comment>
<evidence type="ECO:0000256" key="6">
    <source>
        <dbReference type="ARBA" id="ARBA00023136"/>
    </source>
</evidence>
<evidence type="ECO:0000313" key="10">
    <source>
        <dbReference type="Proteomes" id="UP001056429"/>
    </source>
</evidence>
<feature type="domain" description="EamA" evidence="8">
    <location>
        <begin position="12"/>
        <end position="141"/>
    </location>
</feature>
<dbReference type="PANTHER" id="PTHR42920:SF5">
    <property type="entry name" value="EAMA DOMAIN-CONTAINING PROTEIN"/>
    <property type="match status" value="1"/>
</dbReference>
<organism evidence="9 10">
    <name type="scientific">Oceanirhabdus seepicola</name>
    <dbReference type="NCBI Taxonomy" id="2828781"/>
    <lineage>
        <taxon>Bacteria</taxon>
        <taxon>Bacillati</taxon>
        <taxon>Bacillota</taxon>
        <taxon>Clostridia</taxon>
        <taxon>Eubacteriales</taxon>
        <taxon>Clostridiaceae</taxon>
        <taxon>Oceanirhabdus</taxon>
    </lineage>
</organism>
<keyword evidence="4 7" id="KW-0812">Transmembrane</keyword>
<dbReference type="Proteomes" id="UP001056429">
    <property type="component" value="Unassembled WGS sequence"/>
</dbReference>
<feature type="transmembrane region" description="Helical" evidence="7">
    <location>
        <begin position="40"/>
        <end position="60"/>
    </location>
</feature>
<dbReference type="SUPFAM" id="SSF103481">
    <property type="entry name" value="Multidrug resistance efflux transporter EmrE"/>
    <property type="match status" value="2"/>
</dbReference>
<dbReference type="InterPro" id="IPR000620">
    <property type="entry name" value="EamA_dom"/>
</dbReference>
<gene>
    <name evidence="9" type="ORF">KDK92_09040</name>
</gene>
<comment type="similarity">
    <text evidence="2">Belongs to the EamA transporter family.</text>
</comment>
<keyword evidence="5 7" id="KW-1133">Transmembrane helix</keyword>
<feature type="transmembrane region" description="Helical" evidence="7">
    <location>
        <begin position="184"/>
        <end position="205"/>
    </location>
</feature>
<accession>A0A9J6P0I3</accession>
<reference evidence="9" key="1">
    <citation type="journal article" date="2021" name="mSystems">
        <title>Bacteria and Archaea Synergistically Convert Glycine Betaine to Biogenic Methane in the Formosa Cold Seep of the South China Sea.</title>
        <authorList>
            <person name="Li L."/>
            <person name="Zhang W."/>
            <person name="Zhang S."/>
            <person name="Song L."/>
            <person name="Sun Q."/>
            <person name="Zhang H."/>
            <person name="Xiang H."/>
            <person name="Dong X."/>
        </authorList>
    </citation>
    <scope>NUCLEOTIDE SEQUENCE</scope>
    <source>
        <strain evidence="9">ZWT</strain>
    </source>
</reference>
<keyword evidence="6 7" id="KW-0472">Membrane</keyword>
<feature type="transmembrane region" description="Helical" evidence="7">
    <location>
        <begin position="158"/>
        <end position="177"/>
    </location>
</feature>
<dbReference type="InterPro" id="IPR051258">
    <property type="entry name" value="Diverse_Substrate_Transporter"/>
</dbReference>
<feature type="transmembrane region" description="Helical" evidence="7">
    <location>
        <begin position="272"/>
        <end position="292"/>
    </location>
</feature>
<dbReference type="PANTHER" id="PTHR42920">
    <property type="entry name" value="OS03G0707200 PROTEIN-RELATED"/>
    <property type="match status" value="1"/>
</dbReference>
<protein>
    <submittedName>
        <fullName evidence="9">DMT family transporter</fullName>
    </submittedName>
</protein>
<keyword evidence="10" id="KW-1185">Reference proteome</keyword>
<dbReference type="GO" id="GO:0005886">
    <property type="term" value="C:plasma membrane"/>
    <property type="evidence" value="ECO:0007669"/>
    <property type="project" value="UniProtKB-SubCell"/>
</dbReference>
<sequence length="309" mass="33968">MGKIEKNKVILADLALLIVAAVWGGGFVAVKDALDSTSPYFIMTMRFAIATLFMGIFFWKKIKKIDKESLKAGIIIGIILFLAFAFQTIGLQYTTASKQSFVTAVYVVMVPFLYWIVTKKRPKVYNILAAFLCLGGIWFLTLSGEATVGESFINKGDSLTLICALLFAAHIVAVGHYAQKHDPIILTVIQLGVSGILSFICMILLKQTPTQLGKEAMIPILYLAVLSTFLAFLIQNVAQKYTYSTHAALIMCLEALFGAIFAVIILNEALTVKMIIGCVLIFVSILISELGTKFLTLNKNKKMANTIDR</sequence>
<evidence type="ECO:0000256" key="5">
    <source>
        <dbReference type="ARBA" id="ARBA00022989"/>
    </source>
</evidence>
<feature type="transmembrane region" description="Helical" evidence="7">
    <location>
        <begin position="217"/>
        <end position="234"/>
    </location>
</feature>
<evidence type="ECO:0000256" key="3">
    <source>
        <dbReference type="ARBA" id="ARBA00022475"/>
    </source>
</evidence>
<dbReference type="RefSeq" id="WP_250858908.1">
    <property type="nucleotide sequence ID" value="NZ_JAGSOJ010000002.1"/>
</dbReference>
<feature type="transmembrane region" description="Helical" evidence="7">
    <location>
        <begin position="246"/>
        <end position="266"/>
    </location>
</feature>
<dbReference type="InterPro" id="IPR037185">
    <property type="entry name" value="EmrE-like"/>
</dbReference>
<dbReference type="EMBL" id="JAGSOJ010000002">
    <property type="protein sequence ID" value="MCM1989884.1"/>
    <property type="molecule type" value="Genomic_DNA"/>
</dbReference>
<evidence type="ECO:0000313" key="9">
    <source>
        <dbReference type="EMBL" id="MCM1989884.1"/>
    </source>
</evidence>
<feature type="transmembrane region" description="Helical" evidence="7">
    <location>
        <begin position="99"/>
        <end position="117"/>
    </location>
</feature>
<name>A0A9J6P0I3_9CLOT</name>
<evidence type="ECO:0000256" key="4">
    <source>
        <dbReference type="ARBA" id="ARBA00022692"/>
    </source>
</evidence>
<reference evidence="9" key="2">
    <citation type="submission" date="2021-04" db="EMBL/GenBank/DDBJ databases">
        <authorList>
            <person name="Dong X."/>
        </authorList>
    </citation>
    <scope>NUCLEOTIDE SEQUENCE</scope>
    <source>
        <strain evidence="9">ZWT</strain>
    </source>
</reference>
<keyword evidence="3" id="KW-1003">Cell membrane</keyword>
<evidence type="ECO:0000256" key="7">
    <source>
        <dbReference type="SAM" id="Phobius"/>
    </source>
</evidence>
<feature type="transmembrane region" description="Helical" evidence="7">
    <location>
        <begin position="124"/>
        <end position="143"/>
    </location>
</feature>
<comment type="caution">
    <text evidence="9">The sequence shown here is derived from an EMBL/GenBank/DDBJ whole genome shotgun (WGS) entry which is preliminary data.</text>
</comment>
<evidence type="ECO:0000256" key="1">
    <source>
        <dbReference type="ARBA" id="ARBA00004651"/>
    </source>
</evidence>
<feature type="transmembrane region" description="Helical" evidence="7">
    <location>
        <begin position="9"/>
        <end position="28"/>
    </location>
</feature>
<evidence type="ECO:0000256" key="2">
    <source>
        <dbReference type="ARBA" id="ARBA00007362"/>
    </source>
</evidence>
<feature type="transmembrane region" description="Helical" evidence="7">
    <location>
        <begin position="72"/>
        <end position="93"/>
    </location>
</feature>
<dbReference type="AlphaFoldDB" id="A0A9J6P0I3"/>
<dbReference type="Pfam" id="PF00892">
    <property type="entry name" value="EamA"/>
    <property type="match status" value="2"/>
</dbReference>
<proteinExistence type="inferred from homology"/>
<feature type="domain" description="EamA" evidence="8">
    <location>
        <begin position="155"/>
        <end position="287"/>
    </location>
</feature>
<evidence type="ECO:0000259" key="8">
    <source>
        <dbReference type="Pfam" id="PF00892"/>
    </source>
</evidence>